<accession>A0A0A2MLK0</accession>
<name>A0A0A2MLK0_9FLAO</name>
<dbReference type="STRING" id="1121898.GCA_000422725_01274"/>
<dbReference type="EMBL" id="JRLY01000010">
    <property type="protein sequence ID" value="KGO92363.1"/>
    <property type="molecule type" value="Genomic_DNA"/>
</dbReference>
<comment type="caution">
    <text evidence="2">The sequence shown here is derived from an EMBL/GenBank/DDBJ whole genome shotgun (WGS) entry which is preliminary data.</text>
</comment>
<evidence type="ECO:0000313" key="3">
    <source>
        <dbReference type="Proteomes" id="UP000030111"/>
    </source>
</evidence>
<dbReference type="InterPro" id="IPR000595">
    <property type="entry name" value="cNMP-bd_dom"/>
</dbReference>
<proteinExistence type="predicted"/>
<keyword evidence="3" id="KW-1185">Reference proteome</keyword>
<evidence type="ECO:0000313" key="2">
    <source>
        <dbReference type="EMBL" id="KGO92363.1"/>
    </source>
</evidence>
<dbReference type="eggNOG" id="COG0664">
    <property type="taxonomic scope" value="Bacteria"/>
</dbReference>
<dbReference type="AlphaFoldDB" id="A0A0A2MLK0"/>
<dbReference type="OrthoDB" id="1092431at2"/>
<dbReference type="Proteomes" id="UP000030111">
    <property type="component" value="Unassembled WGS sequence"/>
</dbReference>
<reference evidence="2 3" key="1">
    <citation type="submission" date="2013-09" db="EMBL/GenBank/DDBJ databases">
        <authorList>
            <person name="Zeng Z."/>
            <person name="Chen C."/>
        </authorList>
    </citation>
    <scope>NUCLEOTIDE SEQUENCE [LARGE SCALE GENOMIC DNA]</scope>
    <source>
        <strain evidence="2 3">WB 4.1-42</strain>
    </source>
</reference>
<dbReference type="Pfam" id="PF00027">
    <property type="entry name" value="cNMP_binding"/>
    <property type="match status" value="1"/>
</dbReference>
<evidence type="ECO:0000259" key="1">
    <source>
        <dbReference type="Pfam" id="PF00027"/>
    </source>
</evidence>
<protein>
    <submittedName>
        <fullName evidence="2">Crp/Fnr family transcriptional regulator</fullName>
    </submittedName>
</protein>
<dbReference type="InterPro" id="IPR014710">
    <property type="entry name" value="RmlC-like_jellyroll"/>
</dbReference>
<gene>
    <name evidence="2" type="ORF">Q766_12935</name>
</gene>
<dbReference type="SUPFAM" id="SSF51206">
    <property type="entry name" value="cAMP-binding domain-like"/>
    <property type="match status" value="1"/>
</dbReference>
<dbReference type="CDD" id="cd00038">
    <property type="entry name" value="CAP_ED"/>
    <property type="match status" value="1"/>
</dbReference>
<feature type="domain" description="Cyclic nucleotide-binding" evidence="1">
    <location>
        <begin position="32"/>
        <end position="118"/>
    </location>
</feature>
<sequence>MDATSKLREHIEKIVPLSDDEFAFVRSHFTIKKYKKHQFLIQEGDAVKYAYFVVSGLLKLVFTDDMLKQHIVSFAMEDWWESDYYAFYTQAEATMALICLEDTEVLCLSFQDYKKLCDGLQKMERFFLEKSNFGFLAAQRRIISWLTSGAKERYEQLLKQYPLLIQRVPKSQLAAYLGVTRETLSRISD</sequence>
<dbReference type="InterPro" id="IPR018490">
    <property type="entry name" value="cNMP-bd_dom_sf"/>
</dbReference>
<dbReference type="Gene3D" id="2.60.120.10">
    <property type="entry name" value="Jelly Rolls"/>
    <property type="match status" value="1"/>
</dbReference>
<organism evidence="2 3">
    <name type="scientific">Flavobacterium subsaxonicum WB 4.1-42 = DSM 21790</name>
    <dbReference type="NCBI Taxonomy" id="1121898"/>
    <lineage>
        <taxon>Bacteria</taxon>
        <taxon>Pseudomonadati</taxon>
        <taxon>Bacteroidota</taxon>
        <taxon>Flavobacteriia</taxon>
        <taxon>Flavobacteriales</taxon>
        <taxon>Flavobacteriaceae</taxon>
        <taxon>Flavobacterium</taxon>
    </lineage>
</organism>